<dbReference type="Gene3D" id="3.30.1120.10">
    <property type="match status" value="1"/>
</dbReference>
<evidence type="ECO:0000256" key="6">
    <source>
        <dbReference type="ARBA" id="ARBA00023180"/>
    </source>
</evidence>
<dbReference type="SUPFAM" id="SSF53649">
    <property type="entry name" value="Alkaline phosphatase-like"/>
    <property type="match status" value="1"/>
</dbReference>
<evidence type="ECO:0000256" key="2">
    <source>
        <dbReference type="ARBA" id="ARBA00008779"/>
    </source>
</evidence>
<keyword evidence="10" id="KW-1185">Reference proteome</keyword>
<evidence type="ECO:0000256" key="3">
    <source>
        <dbReference type="ARBA" id="ARBA00022723"/>
    </source>
</evidence>
<feature type="domain" description="Sulfatase N-terminal" evidence="8">
    <location>
        <begin position="39"/>
        <end position="359"/>
    </location>
</feature>
<dbReference type="PANTHER" id="PTHR10342">
    <property type="entry name" value="ARYLSULFATASE"/>
    <property type="match status" value="1"/>
</dbReference>
<dbReference type="PROSITE" id="PS00149">
    <property type="entry name" value="SULFATASE_2"/>
    <property type="match status" value="1"/>
</dbReference>
<gene>
    <name evidence="9" type="ORF">GSLYS_00002540001</name>
</gene>
<feature type="region of interest" description="Disordered" evidence="7">
    <location>
        <begin position="606"/>
        <end position="626"/>
    </location>
</feature>
<name>A0AAV2H5F1_LYMST</name>
<reference evidence="9 10" key="1">
    <citation type="submission" date="2024-04" db="EMBL/GenBank/DDBJ databases">
        <authorList>
            <consortium name="Genoscope - CEA"/>
            <person name="William W."/>
        </authorList>
    </citation>
    <scope>NUCLEOTIDE SEQUENCE [LARGE SCALE GENOMIC DNA]</scope>
</reference>
<dbReference type="InterPro" id="IPR047115">
    <property type="entry name" value="ARSB"/>
</dbReference>
<organism evidence="9 10">
    <name type="scientific">Lymnaea stagnalis</name>
    <name type="common">Great pond snail</name>
    <name type="synonym">Helix stagnalis</name>
    <dbReference type="NCBI Taxonomy" id="6523"/>
    <lineage>
        <taxon>Eukaryota</taxon>
        <taxon>Metazoa</taxon>
        <taxon>Spiralia</taxon>
        <taxon>Lophotrochozoa</taxon>
        <taxon>Mollusca</taxon>
        <taxon>Gastropoda</taxon>
        <taxon>Heterobranchia</taxon>
        <taxon>Euthyneura</taxon>
        <taxon>Panpulmonata</taxon>
        <taxon>Hygrophila</taxon>
        <taxon>Lymnaeoidea</taxon>
        <taxon>Lymnaeidae</taxon>
        <taxon>Lymnaea</taxon>
    </lineage>
</organism>
<evidence type="ECO:0000256" key="5">
    <source>
        <dbReference type="ARBA" id="ARBA00022837"/>
    </source>
</evidence>
<dbReference type="GO" id="GO:0046872">
    <property type="term" value="F:metal ion binding"/>
    <property type="evidence" value="ECO:0007669"/>
    <property type="project" value="UniProtKB-KW"/>
</dbReference>
<dbReference type="InterPro" id="IPR017850">
    <property type="entry name" value="Alkaline_phosphatase_core_sf"/>
</dbReference>
<dbReference type="GO" id="GO:0008484">
    <property type="term" value="F:sulfuric ester hydrolase activity"/>
    <property type="evidence" value="ECO:0007669"/>
    <property type="project" value="InterPro"/>
</dbReference>
<comment type="cofactor">
    <cofactor evidence="1">
        <name>Ca(2+)</name>
        <dbReference type="ChEBI" id="CHEBI:29108"/>
    </cofactor>
</comment>
<dbReference type="AlphaFoldDB" id="A0AAV2H5F1"/>
<evidence type="ECO:0000256" key="4">
    <source>
        <dbReference type="ARBA" id="ARBA00022801"/>
    </source>
</evidence>
<dbReference type="Pfam" id="PF00884">
    <property type="entry name" value="Sulfatase"/>
    <property type="match status" value="1"/>
</dbReference>
<dbReference type="EMBL" id="CAXITT010000031">
    <property type="protein sequence ID" value="CAL1528370.1"/>
    <property type="molecule type" value="Genomic_DNA"/>
</dbReference>
<sequence>MFSKIIENSKQCWTTVFNSVSLLFVILIQQKGCVLGSQPNILLILADDLGWDDVGFHGSEILTPYIDKLAQEGVILNNYYVQPICTPSRGALLSGKYPIHTGLQHYVIAGSQPYGLPLTEITLAQHLRSLGYSTHAIGKWHLGFFKNEYLPENRGFDSHYGYYLGKGDYFDHYSNDGGFMGLDIHQNGRPVWNETEIYSTDLFTEKAKSVIRTHDKSKPLFLYLAFQAVHAGNKGDLIQAPQKYIDRFPKIKNIKRRMFAGVVSALDDSVGSVYRALVDAGMENNTVIVFSTDNGGPANGYDGNAACNWPLRGTKNTLWQGGVRGVGFVHSQLLKKNSYVNNNLMHVVDWLPTLIDIAGGDVSVLGNIDGIDQWKSISENEETSRQEVLLNIDPVMKHEALIVGDFKIIFGDISNGHYDGWYPPPTEASIPELGTFGGNNLLYYYNILMEYLSGNQSNLNGYSKTIDEIQKSDVADLIHVMNAEYTLLKEVHKQTYSLSFLPNSQLKLNEQRSNKIQTKFVHFEQQIVHDGKDKSESPAISTFSVHCGVKPENASINCQPEKAPCLYHLRDDPCEYNNLATSLPITVQQLMARLNLYRDTMIPPANKPIDPNGNPQLHGGVWGPWM</sequence>
<evidence type="ECO:0000256" key="7">
    <source>
        <dbReference type="SAM" id="MobiDB-lite"/>
    </source>
</evidence>
<protein>
    <recommendedName>
        <fullName evidence="8">Sulfatase N-terminal domain-containing protein</fullName>
    </recommendedName>
</protein>
<proteinExistence type="inferred from homology"/>
<keyword evidence="4" id="KW-0378">Hydrolase</keyword>
<keyword evidence="3" id="KW-0479">Metal-binding</keyword>
<dbReference type="InterPro" id="IPR000917">
    <property type="entry name" value="Sulfatase_N"/>
</dbReference>
<comment type="caution">
    <text evidence="9">The sequence shown here is derived from an EMBL/GenBank/DDBJ whole genome shotgun (WGS) entry which is preliminary data.</text>
</comment>
<dbReference type="CDD" id="cd16029">
    <property type="entry name" value="4-S"/>
    <property type="match status" value="1"/>
</dbReference>
<comment type="similarity">
    <text evidence="2">Belongs to the sulfatase family.</text>
</comment>
<dbReference type="InterPro" id="IPR024607">
    <property type="entry name" value="Sulfatase_CS"/>
</dbReference>
<keyword evidence="5" id="KW-0106">Calcium</keyword>
<accession>A0AAV2H5F1</accession>
<dbReference type="PANTHER" id="PTHR10342:SF273">
    <property type="entry name" value="RE14504P"/>
    <property type="match status" value="1"/>
</dbReference>
<evidence type="ECO:0000259" key="8">
    <source>
        <dbReference type="Pfam" id="PF00884"/>
    </source>
</evidence>
<evidence type="ECO:0000256" key="1">
    <source>
        <dbReference type="ARBA" id="ARBA00001913"/>
    </source>
</evidence>
<keyword evidence="6" id="KW-0325">Glycoprotein</keyword>
<evidence type="ECO:0000313" key="9">
    <source>
        <dbReference type="EMBL" id="CAL1528370.1"/>
    </source>
</evidence>
<dbReference type="Gene3D" id="3.40.720.10">
    <property type="entry name" value="Alkaline Phosphatase, subunit A"/>
    <property type="match status" value="1"/>
</dbReference>
<evidence type="ECO:0000313" key="10">
    <source>
        <dbReference type="Proteomes" id="UP001497497"/>
    </source>
</evidence>
<dbReference type="Proteomes" id="UP001497497">
    <property type="component" value="Unassembled WGS sequence"/>
</dbReference>